<evidence type="ECO:0000313" key="1">
    <source>
        <dbReference type="EMBL" id="RZT30863.1"/>
    </source>
</evidence>
<dbReference type="InterPro" id="IPR008727">
    <property type="entry name" value="PAAR_motif"/>
</dbReference>
<name>A0A4Q7RCJ9_9BURK</name>
<dbReference type="EMBL" id="SGXM01000010">
    <property type="protein sequence ID" value="RZT30863.1"/>
    <property type="molecule type" value="Genomic_DNA"/>
</dbReference>
<accession>A0A4Q7RCJ9</accession>
<evidence type="ECO:0000313" key="2">
    <source>
        <dbReference type="Proteomes" id="UP000291078"/>
    </source>
</evidence>
<dbReference type="AlphaFoldDB" id="A0A4Q7RCJ9"/>
<organism evidence="1 2">
    <name type="scientific">Cupriavidus agavae</name>
    <dbReference type="NCBI Taxonomy" id="1001822"/>
    <lineage>
        <taxon>Bacteria</taxon>
        <taxon>Pseudomonadati</taxon>
        <taxon>Pseudomonadota</taxon>
        <taxon>Betaproteobacteria</taxon>
        <taxon>Burkholderiales</taxon>
        <taxon>Burkholderiaceae</taxon>
        <taxon>Cupriavidus</taxon>
    </lineage>
</organism>
<proteinExistence type="predicted"/>
<comment type="caution">
    <text evidence="1">The sequence shown here is derived from an EMBL/GenBank/DDBJ whole genome shotgun (WGS) entry which is preliminary data.</text>
</comment>
<protein>
    <submittedName>
        <fullName evidence="1">Putative Zn-binding protein involved in type VI secretion</fullName>
    </submittedName>
</protein>
<dbReference type="RefSeq" id="WP_130393600.1">
    <property type="nucleotide sequence ID" value="NZ_SGXM01000010.1"/>
</dbReference>
<keyword evidence="2" id="KW-1185">Reference proteome</keyword>
<gene>
    <name evidence="1" type="ORF">EV147_4711</name>
</gene>
<dbReference type="CDD" id="cd14744">
    <property type="entry name" value="PAAR_CT_2"/>
    <property type="match status" value="1"/>
</dbReference>
<sequence length="96" mass="10504">MVRRYDIRRGDRTTAGGIVEGGSARDIIGGRPQAFENDPVWCPGCKSMGKIVCTGPRIPAKGSDGREAALSEDWCVCRCERRPLLVASQFESYVDV</sequence>
<dbReference type="Pfam" id="PF05488">
    <property type="entry name" value="PAAR_motif"/>
    <property type="match status" value="1"/>
</dbReference>
<reference evidence="1 2" key="1">
    <citation type="journal article" date="2015" name="Stand. Genomic Sci.">
        <title>Genomic Encyclopedia of Bacterial and Archaeal Type Strains, Phase III: the genomes of soil and plant-associated and newly described type strains.</title>
        <authorList>
            <person name="Whitman W.B."/>
            <person name="Woyke T."/>
            <person name="Klenk H.P."/>
            <person name="Zhou Y."/>
            <person name="Lilburn T.G."/>
            <person name="Beck B.J."/>
            <person name="De Vos P."/>
            <person name="Vandamme P."/>
            <person name="Eisen J.A."/>
            <person name="Garrity G."/>
            <person name="Hugenholtz P."/>
            <person name="Kyrpides N.C."/>
        </authorList>
    </citation>
    <scope>NUCLEOTIDE SEQUENCE [LARGE SCALE GENOMIC DNA]</scope>
    <source>
        <strain evidence="1 2">ASC-9842</strain>
    </source>
</reference>
<dbReference type="OrthoDB" id="8594232at2"/>
<dbReference type="Proteomes" id="UP000291078">
    <property type="component" value="Unassembled WGS sequence"/>
</dbReference>